<dbReference type="Gene3D" id="1.20.120.980">
    <property type="entry name" value="Serine carboxypeptidase S28, SKS domain"/>
    <property type="match status" value="1"/>
</dbReference>
<dbReference type="GO" id="GO:0004180">
    <property type="term" value="F:carboxypeptidase activity"/>
    <property type="evidence" value="ECO:0007669"/>
    <property type="project" value="UniProtKB-KW"/>
</dbReference>
<keyword evidence="6" id="KW-0121">Carboxypeptidase</keyword>
<dbReference type="GO" id="GO:0006508">
    <property type="term" value="P:proteolysis"/>
    <property type="evidence" value="ECO:0007669"/>
    <property type="project" value="UniProtKB-KW"/>
</dbReference>
<dbReference type="Proteomes" id="UP001149090">
    <property type="component" value="Unassembled WGS sequence"/>
</dbReference>
<dbReference type="OMA" id="MNNPPTW"/>
<dbReference type="SUPFAM" id="SSF53474">
    <property type="entry name" value="alpha/beta-Hydrolases"/>
    <property type="match status" value="1"/>
</dbReference>
<gene>
    <name evidence="6" type="ORF">M0811_14502</name>
</gene>
<dbReference type="PANTHER" id="PTHR11010">
    <property type="entry name" value="PROTEASE S28 PRO-X CARBOXYPEPTIDASE-RELATED"/>
    <property type="match status" value="1"/>
</dbReference>
<keyword evidence="3" id="KW-0732">Signal</keyword>
<evidence type="ECO:0000256" key="3">
    <source>
        <dbReference type="ARBA" id="ARBA00022729"/>
    </source>
</evidence>
<keyword evidence="5" id="KW-0325">Glycoprotein</keyword>
<dbReference type="PANTHER" id="PTHR11010:SF38">
    <property type="entry name" value="LYSOSOMAL PRO-X CARBOXYPEPTIDASE"/>
    <property type="match status" value="1"/>
</dbReference>
<dbReference type="Pfam" id="PF05577">
    <property type="entry name" value="Peptidase_S28"/>
    <property type="match status" value="1"/>
</dbReference>
<keyword evidence="4" id="KW-0378">Hydrolase</keyword>
<evidence type="ECO:0000256" key="5">
    <source>
        <dbReference type="ARBA" id="ARBA00023180"/>
    </source>
</evidence>
<evidence type="ECO:0000256" key="2">
    <source>
        <dbReference type="ARBA" id="ARBA00022670"/>
    </source>
</evidence>
<dbReference type="InterPro" id="IPR029058">
    <property type="entry name" value="AB_hydrolase_fold"/>
</dbReference>
<sequence length="368" mass="42311">MYPFELELAEQFGALFIAFEHRYYGTSLPFGSNTTVESLKYLTTVQAIMDITTLYTRMMDLFNLPTNTTWISFGCSYAGMLSAFSRMKLPNLITAAVSGSSPIEAKIDYIEFDETVENAIPEDCKTILIEVNRRIENLLLTPEGKIALQGMFNTCQPFDTQYEALGLEYLITETLQLLVQYNNPPDYPLPAFCQAILQSQEPMQVLANYMIPVNSCINLDVNNFQQMNADRAWFWQKFTEFGYYKNTPQNSQLFFPNINMGFHYMYMNLLFGFMMDPAQDETNQYFGGYNFSDVTNIIFTNGRTDPWSKLSKLQNVSDSVTSYIYDSAAHCAPYHEFNSAMQPDLIFVRDQIVAFLSEILNQQKKKNK</sequence>
<comment type="caution">
    <text evidence="6">The sequence shown here is derived from an EMBL/GenBank/DDBJ whole genome shotgun (WGS) entry which is preliminary data.</text>
</comment>
<protein>
    <submittedName>
        <fullName evidence="6">Protease s28 pro-x carboxypeptidase-related</fullName>
    </submittedName>
</protein>
<dbReference type="GO" id="GO:0008239">
    <property type="term" value="F:dipeptidyl-peptidase activity"/>
    <property type="evidence" value="ECO:0007669"/>
    <property type="project" value="TreeGrafter"/>
</dbReference>
<dbReference type="Gene3D" id="3.40.50.1820">
    <property type="entry name" value="alpha/beta hydrolase"/>
    <property type="match status" value="1"/>
</dbReference>
<evidence type="ECO:0000256" key="1">
    <source>
        <dbReference type="ARBA" id="ARBA00011079"/>
    </source>
</evidence>
<organism evidence="6 7">
    <name type="scientific">Anaeramoeba ignava</name>
    <name type="common">Anaerobic marine amoeba</name>
    <dbReference type="NCBI Taxonomy" id="1746090"/>
    <lineage>
        <taxon>Eukaryota</taxon>
        <taxon>Metamonada</taxon>
        <taxon>Anaeramoebidae</taxon>
        <taxon>Anaeramoeba</taxon>
    </lineage>
</organism>
<dbReference type="AlphaFoldDB" id="A0A9Q0RGR2"/>
<evidence type="ECO:0000313" key="6">
    <source>
        <dbReference type="EMBL" id="KAJ5079482.1"/>
    </source>
</evidence>
<dbReference type="InterPro" id="IPR042269">
    <property type="entry name" value="Ser_carbopepase_S28_SKS"/>
</dbReference>
<accession>A0A9Q0RGR2</accession>
<comment type="similarity">
    <text evidence="1">Belongs to the peptidase S28 family.</text>
</comment>
<evidence type="ECO:0000313" key="7">
    <source>
        <dbReference type="Proteomes" id="UP001149090"/>
    </source>
</evidence>
<dbReference type="InterPro" id="IPR008758">
    <property type="entry name" value="Peptidase_S28"/>
</dbReference>
<proteinExistence type="inferred from homology"/>
<dbReference type="EMBL" id="JAPDFW010000032">
    <property type="protein sequence ID" value="KAJ5079482.1"/>
    <property type="molecule type" value="Genomic_DNA"/>
</dbReference>
<evidence type="ECO:0000256" key="4">
    <source>
        <dbReference type="ARBA" id="ARBA00022801"/>
    </source>
</evidence>
<keyword evidence="7" id="KW-1185">Reference proteome</keyword>
<keyword evidence="2 6" id="KW-0645">Protease</keyword>
<dbReference type="OrthoDB" id="1735038at2759"/>
<name>A0A9Q0RGR2_ANAIG</name>
<dbReference type="GO" id="GO:0070008">
    <property type="term" value="F:serine-type exopeptidase activity"/>
    <property type="evidence" value="ECO:0007669"/>
    <property type="project" value="InterPro"/>
</dbReference>
<reference evidence="6" key="1">
    <citation type="submission" date="2022-10" db="EMBL/GenBank/DDBJ databases">
        <title>Novel sulphate-reducing endosymbionts in the free-living metamonad Anaeramoeba.</title>
        <authorList>
            <person name="Jerlstrom-Hultqvist J."/>
            <person name="Cepicka I."/>
            <person name="Gallot-Lavallee L."/>
            <person name="Salas-Leiva D."/>
            <person name="Curtis B.A."/>
            <person name="Zahonova K."/>
            <person name="Pipaliya S."/>
            <person name="Dacks J."/>
            <person name="Roger A.J."/>
        </authorList>
    </citation>
    <scope>NUCLEOTIDE SEQUENCE</scope>
    <source>
        <strain evidence="6">BMAN</strain>
    </source>
</reference>